<organism evidence="10 11">
    <name type="scientific">Nitrosospira multiformis</name>
    <dbReference type="NCBI Taxonomy" id="1231"/>
    <lineage>
        <taxon>Bacteria</taxon>
        <taxon>Pseudomonadati</taxon>
        <taxon>Pseudomonadota</taxon>
        <taxon>Betaproteobacteria</taxon>
        <taxon>Nitrosomonadales</taxon>
        <taxon>Nitrosomonadaceae</taxon>
        <taxon>Nitrosospira</taxon>
    </lineage>
</organism>
<feature type="transmembrane region" description="Helical" evidence="8">
    <location>
        <begin position="228"/>
        <end position="247"/>
    </location>
</feature>
<feature type="transmembrane region" description="Helical" evidence="8">
    <location>
        <begin position="35"/>
        <end position="55"/>
    </location>
</feature>
<evidence type="ECO:0000313" key="11">
    <source>
        <dbReference type="Proteomes" id="UP000183339"/>
    </source>
</evidence>
<sequence>MNTLPDPESNIERVHRFQRRHTVAAPLFHLLDSHVFLPVCFILFVALRVALIFFVPVEMTSDASWYFDRAVSIASGGGYSEAGYPTAYWPVGYPGFLGILFYLFGQDQLVGQIANLVMAVISFFLQLELTRRIFRNEAVARLGVLLLTLYPNHVAYTSLILTEIYFTFLLLLGVYLYITRSHWFWIWVCGIVFGLAALTKPQVVFLPGLLVLFHVFSAERRDRLRQHLIKGLAIYLTMAVVLVPWAVRNTMIFGELVLISTNGGATLLTGNNPTARGGYEENDPLVAQRNFSVQDQVESDRRAKKLATDWIRENPVRFVELIPLKIWHLWSRNGEAEWAYQAGYRYYEQYSGAFHTVRWINQIFYALLLVGSFAAAFLLIKHCDKVAWPWVLIGYCLMIYLTLISIVFSGQPRFHFPAMPWVIMYTAWAAVMIKVSQPRER</sequence>
<gene>
    <name evidence="10" type="ORF">SAMN05216412_102109</name>
</gene>
<keyword evidence="4 10" id="KW-0808">Transferase</keyword>
<dbReference type="EMBL" id="FOHI01000002">
    <property type="protein sequence ID" value="SES89217.1"/>
    <property type="molecule type" value="Genomic_DNA"/>
</dbReference>
<dbReference type="GO" id="GO:0009103">
    <property type="term" value="P:lipopolysaccharide biosynthetic process"/>
    <property type="evidence" value="ECO:0007669"/>
    <property type="project" value="UniProtKB-ARBA"/>
</dbReference>
<dbReference type="PANTHER" id="PTHR33908">
    <property type="entry name" value="MANNOSYLTRANSFERASE YKCB-RELATED"/>
    <property type="match status" value="1"/>
</dbReference>
<dbReference type="Pfam" id="PF13231">
    <property type="entry name" value="PMT_2"/>
    <property type="match status" value="1"/>
</dbReference>
<feature type="transmembrane region" description="Helical" evidence="8">
    <location>
        <begin position="414"/>
        <end position="433"/>
    </location>
</feature>
<dbReference type="PANTHER" id="PTHR33908:SF11">
    <property type="entry name" value="MEMBRANE PROTEIN"/>
    <property type="match status" value="1"/>
</dbReference>
<reference evidence="10 11" key="1">
    <citation type="submission" date="2016-10" db="EMBL/GenBank/DDBJ databases">
        <authorList>
            <person name="de Groot N.N."/>
        </authorList>
    </citation>
    <scope>NUCLEOTIDE SEQUENCE [LARGE SCALE GENOMIC DNA]</scope>
    <source>
        <strain evidence="10 11">Nl7</strain>
    </source>
</reference>
<comment type="subcellular location">
    <subcellularLocation>
        <location evidence="1">Cell membrane</location>
        <topology evidence="1">Multi-pass membrane protein</topology>
    </subcellularLocation>
</comment>
<feature type="transmembrane region" description="Helical" evidence="8">
    <location>
        <begin position="110"/>
        <end position="127"/>
    </location>
</feature>
<dbReference type="GO" id="GO:0016763">
    <property type="term" value="F:pentosyltransferase activity"/>
    <property type="evidence" value="ECO:0007669"/>
    <property type="project" value="TreeGrafter"/>
</dbReference>
<feature type="transmembrane region" description="Helical" evidence="8">
    <location>
        <begin position="87"/>
        <end position="104"/>
    </location>
</feature>
<name>A0A1I0A542_9PROT</name>
<dbReference type="AlphaFoldDB" id="A0A1I0A542"/>
<evidence type="ECO:0000313" key="10">
    <source>
        <dbReference type="EMBL" id="SES89217.1"/>
    </source>
</evidence>
<dbReference type="RefSeq" id="WP_074704838.1">
    <property type="nucleotide sequence ID" value="NZ_FOHI01000002.1"/>
</dbReference>
<evidence type="ECO:0000259" key="9">
    <source>
        <dbReference type="Pfam" id="PF13231"/>
    </source>
</evidence>
<accession>A0A1I0A542</accession>
<dbReference type="GO" id="GO:0005886">
    <property type="term" value="C:plasma membrane"/>
    <property type="evidence" value="ECO:0007669"/>
    <property type="project" value="UniProtKB-SubCell"/>
</dbReference>
<dbReference type="InterPro" id="IPR038731">
    <property type="entry name" value="RgtA/B/C-like"/>
</dbReference>
<evidence type="ECO:0000256" key="3">
    <source>
        <dbReference type="ARBA" id="ARBA00022676"/>
    </source>
</evidence>
<feature type="transmembrane region" description="Helical" evidence="8">
    <location>
        <begin position="387"/>
        <end position="408"/>
    </location>
</feature>
<evidence type="ECO:0000256" key="2">
    <source>
        <dbReference type="ARBA" id="ARBA00022475"/>
    </source>
</evidence>
<evidence type="ECO:0000256" key="8">
    <source>
        <dbReference type="SAM" id="Phobius"/>
    </source>
</evidence>
<evidence type="ECO:0000256" key="1">
    <source>
        <dbReference type="ARBA" id="ARBA00004651"/>
    </source>
</evidence>
<dbReference type="InterPro" id="IPR050297">
    <property type="entry name" value="LipidA_mod_glycosyltrf_83"/>
</dbReference>
<keyword evidence="7 8" id="KW-0472">Membrane</keyword>
<evidence type="ECO:0000256" key="4">
    <source>
        <dbReference type="ARBA" id="ARBA00022679"/>
    </source>
</evidence>
<dbReference type="OrthoDB" id="136232at2"/>
<keyword evidence="5 8" id="KW-0812">Transmembrane</keyword>
<evidence type="ECO:0000256" key="6">
    <source>
        <dbReference type="ARBA" id="ARBA00022989"/>
    </source>
</evidence>
<protein>
    <submittedName>
        <fullName evidence="10">Dolichyl-phosphate-mannose-protein mannosyltransferase</fullName>
    </submittedName>
</protein>
<keyword evidence="3 10" id="KW-0328">Glycosyltransferase</keyword>
<keyword evidence="6 8" id="KW-1133">Transmembrane helix</keyword>
<evidence type="ECO:0000256" key="7">
    <source>
        <dbReference type="ARBA" id="ARBA00023136"/>
    </source>
</evidence>
<dbReference type="Proteomes" id="UP000183339">
    <property type="component" value="Unassembled WGS sequence"/>
</dbReference>
<evidence type="ECO:0000256" key="5">
    <source>
        <dbReference type="ARBA" id="ARBA00022692"/>
    </source>
</evidence>
<proteinExistence type="predicted"/>
<feature type="domain" description="Glycosyltransferase RgtA/B/C/D-like" evidence="9">
    <location>
        <begin position="94"/>
        <end position="245"/>
    </location>
</feature>
<feature type="transmembrane region" description="Helical" evidence="8">
    <location>
        <begin position="359"/>
        <end position="380"/>
    </location>
</feature>
<keyword evidence="2" id="KW-1003">Cell membrane</keyword>
<feature type="transmembrane region" description="Helical" evidence="8">
    <location>
        <begin position="184"/>
        <end position="216"/>
    </location>
</feature>
<feature type="transmembrane region" description="Helical" evidence="8">
    <location>
        <begin position="154"/>
        <end position="178"/>
    </location>
</feature>